<evidence type="ECO:0000313" key="4">
    <source>
        <dbReference type="RefSeq" id="XP_030553520.2"/>
    </source>
</evidence>
<protein>
    <submittedName>
        <fullName evidence="4">CRIB domain-containing protein RIC7-like</fullName>
    </submittedName>
</protein>
<evidence type="ECO:0000259" key="2">
    <source>
        <dbReference type="PROSITE" id="PS50108"/>
    </source>
</evidence>
<dbReference type="GeneID" id="115757449"/>
<evidence type="ECO:0000256" key="1">
    <source>
        <dbReference type="SAM" id="MobiDB-lite"/>
    </source>
</evidence>
<dbReference type="InterPro" id="IPR036936">
    <property type="entry name" value="CRIB_dom_sf"/>
</dbReference>
<evidence type="ECO:0000313" key="3">
    <source>
        <dbReference type="Proteomes" id="UP000827889"/>
    </source>
</evidence>
<feature type="compositionally biased region" description="Basic residues" evidence="1">
    <location>
        <begin position="136"/>
        <end position="147"/>
    </location>
</feature>
<dbReference type="SMART" id="SM00285">
    <property type="entry name" value="PBD"/>
    <property type="match status" value="1"/>
</dbReference>
<organism evidence="3 4">
    <name type="scientific">Rhodamnia argentea</name>
    <dbReference type="NCBI Taxonomy" id="178133"/>
    <lineage>
        <taxon>Eukaryota</taxon>
        <taxon>Viridiplantae</taxon>
        <taxon>Streptophyta</taxon>
        <taxon>Embryophyta</taxon>
        <taxon>Tracheophyta</taxon>
        <taxon>Spermatophyta</taxon>
        <taxon>Magnoliopsida</taxon>
        <taxon>eudicotyledons</taxon>
        <taxon>Gunneridae</taxon>
        <taxon>Pentapetalae</taxon>
        <taxon>rosids</taxon>
        <taxon>malvids</taxon>
        <taxon>Myrtales</taxon>
        <taxon>Myrtaceae</taxon>
        <taxon>Myrtoideae</taxon>
        <taxon>Myrteae</taxon>
        <taxon>Australasian group</taxon>
        <taxon>Rhodamnia</taxon>
    </lineage>
</organism>
<feature type="domain" description="CRIB" evidence="2">
    <location>
        <begin position="30"/>
        <end position="43"/>
    </location>
</feature>
<feature type="compositionally biased region" description="Polar residues" evidence="1">
    <location>
        <begin position="118"/>
        <end position="127"/>
    </location>
</feature>
<feature type="compositionally biased region" description="Polar residues" evidence="1">
    <location>
        <begin position="209"/>
        <end position="224"/>
    </location>
</feature>
<reference evidence="4" key="1">
    <citation type="submission" date="2025-08" db="UniProtKB">
        <authorList>
            <consortium name="RefSeq"/>
        </authorList>
    </citation>
    <scope>IDENTIFICATION</scope>
    <source>
        <tissue evidence="4">Leaf</tissue>
    </source>
</reference>
<keyword evidence="3" id="KW-1185">Reference proteome</keyword>
<dbReference type="PANTHER" id="PTHR46325">
    <property type="entry name" value="CRIB DOMAIN-CONTAINING PROTEIN RIC8"/>
    <property type="match status" value="1"/>
</dbReference>
<dbReference type="RefSeq" id="XP_030553520.2">
    <property type="nucleotide sequence ID" value="XM_030697660.2"/>
</dbReference>
<accession>A0A8B8R2B5</accession>
<dbReference type="AlphaFoldDB" id="A0A8B8R2B5"/>
<dbReference type="Proteomes" id="UP000827889">
    <property type="component" value="Chromosome 6"/>
</dbReference>
<gene>
    <name evidence="4" type="primary">LOC115757449</name>
</gene>
<dbReference type="PANTHER" id="PTHR46325:SF20">
    <property type="entry name" value="CRIB DOMAIN-CONTAINING PROTEIN RIC10"/>
    <property type="match status" value="1"/>
</dbReference>
<dbReference type="CDD" id="cd00132">
    <property type="entry name" value="CRIB"/>
    <property type="match status" value="1"/>
</dbReference>
<dbReference type="KEGG" id="rarg:115757449"/>
<sequence>MTTKMKGLLKGLRYISQIFDDDEKEPEMNIGYPTDVKHVAHIGWDGPSEKNSPSWMTDFKPSSPRQSSSAPLGVGNDEKDGSSFNGVYEESSRGIVGTQSYKSSPAPELPEIPKSSRSHNPSLSSGDAESPTKAKSDKHRPPRRSSKGSHNEREVSDSSKPTQQSMDSAADAVPSQLSDLPKKSRKKKPKDSGASTRSSSRSSKPQVKDSCSSPARENESLSTGRNKREGSQRSNAVDEADGIGHGLVS</sequence>
<proteinExistence type="predicted"/>
<feature type="compositionally biased region" description="Polar residues" evidence="1">
    <location>
        <begin position="158"/>
        <end position="167"/>
    </location>
</feature>
<name>A0A8B8R2B5_9MYRT</name>
<dbReference type="Pfam" id="PF00786">
    <property type="entry name" value="PBD"/>
    <property type="match status" value="1"/>
</dbReference>
<feature type="region of interest" description="Disordered" evidence="1">
    <location>
        <begin position="42"/>
        <end position="249"/>
    </location>
</feature>
<dbReference type="PROSITE" id="PS50108">
    <property type="entry name" value="CRIB"/>
    <property type="match status" value="1"/>
</dbReference>
<dbReference type="Gene3D" id="3.90.810.10">
    <property type="entry name" value="CRIB domain"/>
    <property type="match status" value="1"/>
</dbReference>
<dbReference type="InterPro" id="IPR000095">
    <property type="entry name" value="CRIB_dom"/>
</dbReference>